<dbReference type="PROSITE" id="PS00455">
    <property type="entry name" value="AMP_BINDING"/>
    <property type="match status" value="5"/>
</dbReference>
<evidence type="ECO:0000256" key="2">
    <source>
        <dbReference type="ARBA" id="ARBA00022450"/>
    </source>
</evidence>
<proteinExistence type="predicted"/>
<gene>
    <name evidence="6" type="ORF">OL497_18060</name>
</gene>
<dbReference type="InterPro" id="IPR001031">
    <property type="entry name" value="Thioesterase"/>
</dbReference>
<dbReference type="Pfam" id="PF00550">
    <property type="entry name" value="PP-binding"/>
    <property type="match status" value="5"/>
</dbReference>
<keyword evidence="2" id="KW-0596">Phosphopantetheine</keyword>
<feature type="domain" description="Carrier" evidence="5">
    <location>
        <begin position="4014"/>
        <end position="4091"/>
    </location>
</feature>
<dbReference type="Proteomes" id="UP001207742">
    <property type="component" value="Unassembled WGS sequence"/>
</dbReference>
<dbReference type="CDD" id="cd05930">
    <property type="entry name" value="A_NRPS"/>
    <property type="match status" value="3"/>
</dbReference>
<feature type="domain" description="Carrier" evidence="5">
    <location>
        <begin position="7056"/>
        <end position="7133"/>
    </location>
</feature>
<dbReference type="InterPro" id="IPR036736">
    <property type="entry name" value="ACP-like_sf"/>
</dbReference>
<organism evidence="6 7">
    <name type="scientific">Chitinophaga nivalis</name>
    <dbReference type="NCBI Taxonomy" id="2991709"/>
    <lineage>
        <taxon>Bacteria</taxon>
        <taxon>Pseudomonadati</taxon>
        <taxon>Bacteroidota</taxon>
        <taxon>Chitinophagia</taxon>
        <taxon>Chitinophagales</taxon>
        <taxon>Chitinophagaceae</taxon>
        <taxon>Chitinophaga</taxon>
    </lineage>
</organism>
<dbReference type="SUPFAM" id="SSF47336">
    <property type="entry name" value="ACP-like"/>
    <property type="match status" value="5"/>
</dbReference>
<dbReference type="InterPro" id="IPR020845">
    <property type="entry name" value="AMP-binding_CS"/>
</dbReference>
<sequence length="7380" mass="826121">MSITTHIPWTFNDQKVPLTPYQAMLYQKYLQDIHRDDYHVIWDQLLSGDIDIVWFNQRLIKFVNDHVFVNSNVTEERDQYFWIQRAPIPDTAQLLQCYADPLSPEDILQLTLKRFDLKKDLLIRLYLLKQDSNNYRFICTIPHILIDGMAENQFIYEISRYYSDIQYNKETAVQHQVLQQYQLWDKLNAAWQEGRSEMSDFWTKHLNNLPAVNTDFLKTNAHVVKSPLLLEPFKTAEIRFSYDETVLADVLKVAVKYELDHAAYAELILAILLHQTNQQQDIAIGNPIDILESDSLQYHTHNNYIIRDYRFNEATTLRGVISQYSTYQQEFKQANAGCIPIREVLQYVGNKDLLTVVFAQANLNEMLLSYKGLANVDINSQLNRYVPGRLIFEQEIREGRIDFRISYNSREFNSARMNNFINVYRHLFTKVLEDLLNDGAGNAVHSYELLQAPDYTRIFDEWNATQKEFPEDQTIHSMFEEQVRRTPENIALVYEDLQFTYRELNNRANQLADYLKASYDIQPDDLIVLCLDRSEHMLVSVLAILKSGAAYVPVDPGYPDDRIDYIIADTQTKVVLTSSRYAARLSGLSGTVPVESVDKPILLSGIITDFSTENQTDSSQPENLAYVIYTSGTTGRPKGVMVEHKGIINRIVWMNNEYPLVPSDRILQKTPYVFDVSVWELFWANWYGAAIVIAPPDVHRDSVALAKLIDTAGVTVLHFVPSMLSAFEGVLENEEYLQQGLSSLRYIFCSGEALLLKQVTKSHELIPSAEIHNLYGPTEASVDILYYDCNARDIDKVAIGYPISNIRVYILDGNLSAVPVGAEGELYAAGVGLARGYLHLPGLTAERFIPNPFQTEEERQLGIYDRLYKTGDLVKYQRDGAIDYLGRNDFQVKIRGFRIELGEIENRLADYPDVTQAVVVAKGEGADKFLAGYYVAPAPLDQQVILDHMGLHLPEYMLPAILIHLYEMPLTTNGKLDRKALPEAVFINTDDYHAPENEIHTQLCQIYAELLELEPEKISIHSSFFRLGGNSIMGTQLVSRVRRQLGVEITIMDVFKHKTVAALYSELIAQNDTIAAVQAEQGVLTGTLPLLPFHTSVLNKITTGGDLSGYTYIGIVPPADQELLTLSVQQLFAWHDALRIHAVSDSNTWQLIYQDTADHTSLTYITGDEGTLQHWLTGQLQDAAASSFPLARVVYLKGATPENDRLYFLLHALIADVASGHILIKDLERIYLYLAANREDAATVQAATILGNKGGSYRQWLNELSVTLTHEQDGAAAEQIYWEKVLTAIPASNASLGVVRDSSLHHEEFVLDQYYTGLLSGTGNKVYNTRTQELILGALSMLLRSWTGHQEHYVLLQDQLRETLPTALDFSRTIGALTPGYPVSISCGDDPAATIVEIKESIRNVPGHGSRFVAVGGVGEKELPNIRFTYLGEFETAAEAPITVWRGADDLTWDVSQDAQYILSIAALIIGGQLHVRLLGHLATGELSQLFTGFQHHLKVVIDYLHDQSRTYLTPADVGGIVSKDYLNRLQAAQELDGVYLANSLHQGFIYHALSQGDVDDAYCVQIVWEYNALPDVLNLEGAWKAAQARFSTMRLRFAWEEELLQIVDKQGTLDWRYSDLTHVSPEEQETILNKLQADDRTEQYDLAKAGLFRLYLIKIGDTHYRCIFSHHHAILDGWSIPVLFNYVHDTYEQLRKGWPVNTSVDSSYEAAQVYLQHHWGDNKIFWKDYVALLTEKEDLTGLLLPEKRKTILSEYRHVAVPAKQVRYVKDEKYAILKALCYKYDLTPNAVIQYFWHKQLRIYGGVDTTVVGMTVSGRNIPIDDAETAVGLFINTLPVILEHKGGLVWKEITTLQAYINEVNSRGEMNLSKLQKNGERLFCCLYDYENFPVPRVESEVELQIEFREMVEKLDYPLGFMAFERGGEIKMTLHYAGELFSEEQMNEMVGGVVHLLDQWLENPSLESHALNYVNDVQYQQLIRQWNDTTVNHPQQATVPAFFEQQVNRTPDNIALVSGESVLTYRTLNEKANQLAAYLRATYHIQPDDLIALCLDRSEYMLIAILAVMKAGAAYVPLDPAYPDERITYIWEDTQAKVLLTHAIHQPRLTALNAASAVAAIDADDFNSLVGTYPATNIPLESSHTHNLAYVIYTSGTTGKPKGVLVEHKSVVNLIHELITVHRLDRYEHIGIYSSYVFDAFVCEAFPVFCNGNTMYLYSEQLRTSVDDLRAYIQQKNIAVSVIPSALLPQFLEQPVPALKTIITGGERLPDIVPGTLLAELVNEYGPTEATVCTSYHCYEPGGHQSSIGRPIGNITCYVLGKDLQVLPVGATGELYVGGSGVTRGYLHLPELTAEKFIANPFRSAEETTTGLNGRLYKTGDLVRYLPDGTMEFVGRTDFQVKIRGYRIELGEIESKLTTHPAIKQVVVLTREQGGAKFLVAYYIAEQVLPHPDLLAYAASVLPAYMVPAVFVYLEQLPLTRNGKLDRQALPVPELETATDGYQAPLNETEALLCNIYAELLDLKAGTVGTGSDFFRLGGDSIVSIRLVSRIRQHLRVEITVKDVFKYRTIAALYNHIVQKQAAGAVAAQTEQDILTGTVNWSPVQQWYLADNDLQGRQLLYIAVPELDHSLLEQSLQKLIAYHDVLRLAYKKDKNGYEQYYAAADATGDWHIHTLNDVELSGKNNGVWEAADRLFNITYVAAESPADAYLQVAAYPLLLDIPSWKIIVRDWQRIYSYLSAQPGNTTDIHVHNILGAKGSSYRQWVNAVGSYLVKEEYQSGQRDHWHAVTAAATAGNQQLEAIATTTVLHTRIQLDARYSKLLLDENNKIYRTATEELLLSGLYLSLSALTGSVQHQVLLAGDGRALEAGTLQSSHTTGLYTTIYPVELSTDKQDFATVIVAVKEALRKVPDQGIGFGAILPHAGDTLPHISFQYLGQFNNRTAEEASWQLTGEGAGWSLLPVNNDQHVIHINAIAVDGILQLNITGRLSAADLQQFATGFRQQLEAIADYLSTQERGYLTAADVKYIVSAEHLTALQADREITGIYLANSLQQGFIYHALNQGDIDSAYRVQHTWDYNNPLQVDLLEQAWQKAQQRYSTLRLRFAWEEALVQIIDKTGALDWRYSNIDHLSKEEQEQTIEQILTADQAIGYDLAAGNLFRIYLIRFSAEQYRCIFSNHHAILDGWSMPVLMNYVHTVYLQLLAGEQPEEITTDNYAATQLYLQQSGVNHTEYWNGCLEGLTDREDLSGLLKPGKRQVQLPDYRHIIAPASEELVINATRYTALKAFCSQHGLTLNAVLQYLWHKQLSVYGGVATTVVGMTVAGRNLAIDGIEEAVGLYINTLPVVLKHEEEQVLTSISRLQDQINEVNSHSNIDLSKLQKGGERLFSSLFVYENYPEPASIGEGQLHIEFKQGIGKLDYSLAVVVYEFPGEVALRLEYAGELFSSGQISQLLTGMITLLDQLIAQPAITSQEIRYVDQAQYNQLVHDWNATASAYPDQATIPELFEQQVLLTPHHTALVYEGGSLTYEELNIAANRLAAYLKATYDIVPDDLIGLCVDRSPDMIIATLAILKSGAAYVPVDPEYPIARIAFVMADVKPRVILTNERNVLRLQSCSDAAIEVLDSSSFRETLVTTCSPSNLTTATQADSLAYVIYTSGTTGQPKGVMIAHQGVNRLVKNINYLTITAQDVLLQLSTVSFDAATFEIWGALLNGAKLVLVAEIMDIAADPGKFRQLLTTHEVSILFLTKALLDSFYLADDHIFDGVNILLTGGEALNKKLIEKITTQPEGPKYVFNCYGPTENSAYSTTYLCLEEAHLDLSTVPIGRPIANSTAYILSAAHQLLPVGAIGELYVGGDGVARGYLRQPELTAARFIPNPFQTAEEKATGSNSRLYKSGDLVRFLPDGNLEFVGRNDQQVKVRGYRIELEEIESKLITFAGIKQALVLARTQGAGKYLVGYYVADNALEHQEILQHLKEQLPDYMVPSALVYLEQLPVTINGKLDRTALPDPELLDNDTYQAPANETEASLCGIYGELLGLDPAKISTHDDFFRLGGDSIVSIQLVSRLRQRLGIQVSVRDIFKHRTIASLYSQVIASGTTSQKVLETEQGVLTGSADLLPVQSWFFNKLSRGLLPEYNHWNQSFLVVVPALDIELLHAAVTLLINYHDVLRFTYQQTGAGYQQHYEAAVPPFHIHQLDIRSLLDREELDTVLTEWQRGFDIFGTRLWQIGYISGYADGSSRLYFALHHLLIDAVSWRILSEDLQRIYTHLSAPENPPASAAQILGAKGSSYRQWTAAIKGYLSADEARFAAEKSRWEQVTTGIAAYNTLLASLADDTIKEVSFSLDAATTAFLLRDSHRVYHTEINDLLLSALSQTLSSLTGSDRHYVLLEGHGREEVFPGLDVTHTVGWFTTMYPVMLPSYRHDTGKVITAVKESLRSIPNKGIGYGALLGYVDQVLPEISFNYLGQLDNTGTDIAHNWHISGERSGTAMSEANNFHSVLSINGMVTNGQLHLYLSGRLSSVVLDVLSSNYRQSLEDMLDYLRRQERSYLTVSDVDQVVSAAYLQTLQSTREITGVYLANSLQEGFIYHALNQGEVDDAYRVQLIWDYQVALQEPLLRQAWLYAQQQYSSLRLRFSWEESLIQVIDKTGILNWQYVDLSAVTADAQAGAIAEILSTDRARVYDLTAGNLFRVYLLRLSATHYRCILSNHHAILDGWSMTVLLDYIHSTYLRLQEGHSIAVHPDESYAAAQAYLQSHRQDHRAYWTEYISRLGDRENLSGLLQIDKRQVELSEYRHILSPAEHTLYITDARYAGLKALSREQGVTVNAVLQYLWHKQLSVYGGTATTVVGMTVSGRNLAIDHIEESVGLYINTLPVILEHKDEDILATIRHLQDQINEMSGRSDISLSGLQQGERLFNSLFVYENYPESKGGAGDALGLALIEGIEKLDYPLAVTAYEKDGRIVLWLRYAGELFDAASIAALLNGIGTLLDQLISQPAITSRELRYVDQAQYHQLVHDWNATATAYPDQATIPELFEQQVLLTPDNIALVFEGGSLTYHELNMQANRLAAYLKATYEIVPDDLIALCVDRSPYMIIATLAILKSGAAYVPVDPEYPIARIAFVMADVKPRVVLTNDRNVGRLQSCSDAAIEVIDSSTFQETLTTTYPPLNLNTAAQADNLAYVIYTSGTTGQPKGVMVAHRSVNRLVSNTNYQAITAQDVFLQLSPVSFDAATFEIWGALLNGAKLVLVAEILDMAADPGKFRQLLTTHHVSILWLTKTLFDSFYLADEHIFDGLSNLLVGGEVLNKRLIEKITLQSHGPKHVYNCYGPTENTTFSTTYQCLEEAHLDLHTLPIGRPIANSTAYVLSATQQLLPVGAIGELYVGGAGVARGYLRQPELTAARFIPNPFRTAEEIAAGRNGRLYKSGDLVRYLPDGNIEFVGRNDHQVKVRGYRIELEEIESKLIAFAGVKQAVVLARTQGAGKYLVGYYVADSVLDHQEILQCLNEQLPDYMVPSALVHLEQLPATINGKLDRAALPDPQLLDKDTYQAPVNETEASLCNIYGELLGLDPAKISTHDDFFRMGGDSIVSIQLVSRLRQRLGIQVSVRDIFKHRTIASLYSQVIAKSTSGRQVLQTEQGVLTGLSDLLPVQSWFFDKLSRGLLPEYNHWNQSFLVVVPALDINLLHTAIELLISYHDALRFTYQQTAAGYEQQYAATVAPFNIHELDIRSLPAHVELASVLTEWQRDFDIFGTRLWQIGYLSGYADGSSRLYFAWHHLLIDVVSWRILSEDLQRIYTYLSTQENPPASAEQILGAKGSSYRQWTTAIKGYLSADETALAAEKARWEQVTTGIAAYNAQLATLTDNTVKEISFSLDTAATAFLLRDSHQVYHTAINDLLLSGLSLALSSLTGNEQHYVLLEGHGREEIFPGLDITHTVGWFTTLYPVLLPSNGQHTGEVITAVKESLRSIPNKGIGYGALLGYVAQVLPEISFNYLGQLDNTGTDAVNHWHISGEWSGTAMSDANEDHNILTVNSMVTNGQLHVYLSGRLSADVLEAVNNQYRQSLADILQYLQQQERSYLTVSDVDHIVSAAYLHELQATREIAGVYLANSLQEGFIYHALNQGDVDDAYRVQLVWDYKSALQAPLLRQAWLYAQEKYSSLRLRFSWEESLVQVIDKTGELHWQYEDLSGATTDAQDYAVAEILSTDRSKAYDLSAGNLFRVYLLRLSATHYRCILSNHHAILDGWSMPVLLDYIHSTYLRLQDGYSIAVRLDESYATAQTYLQSHRQHHRDYWTEYVGRLTDREDLSGLLRTDKRHVELSAYRHVLLPFEHTLLITGARYTGLKALSAQYGLTVNAVLQYLWHKQLSLYGGTTTTVVGMTVSGRNLAIDDIEESVGLYINTLPVILEHEDVDILVTIRNLQDQINEVSTRSDISLAGLQHGERLFNSLFVYENYPDPKGAAGDTLGIEFKEGIEKLDYPLAVTAYEKSGEIVVKLEYAGDLFDADKISQILTGIGTLLDQLISRPDITNREIRYLDQPQYNQLIAEWNATTQPYQHDRTLQEVFEEQVKKTPDHIAVAHGEIALTYRELNTRANQLASYLKTVYQVQPDELITLCLRRSVDMVVAILAVWKAGGAYVPIDPEAPDERIAYILADTQAKVILTNAAAETRLTQLSQTAAVTVIDDARLVLPDAQTVSDQPQVNTPQHLAYVIYTSGTTGKPKGVMVPHQGVVNLIQDIHVRYGFGADEVVLQLANYVFDSSIEQILLALLHGHKLLLVDNHSWENESAFLQTLISQQVTYIDATPSLLEILPVTAVSTLRRISSGGEHLTAALLHKIRSAHYRIINSYGPTEATVTVAANLNAYTTGIGRPFANTTLYVLDKYLVPVPVGAAGELYIGGDGVARGYLNLPELTSKSFIANPFQSEEEKANGFNGRLYKTGDLVRYLPDGNLEFLGRNDFQLKIRGYRVEPGEIEAQLQRYPGVKRAVIVLKQLPSGAKYLVGYYVAAEPLNHQQLLTWLGDYLPEYMVPATLVYLEKLPLTANGKLNHPALPVPVFSDDIPYQAPENETEEVLRDIYAEILGLQQQQVGINDDFFRLGGNSILAIRVVRQISHRLHTEVRLATLLMSKSIKGLATLIRKGDSKGQLITKLNTAVDKEPIFMIHPAAGGSEVYTSLAEKLSDDFSCYGIEPYNLYHQEKINDLQTLAAHYLDLIDQVPATDTTKGYRLLGWSLGGQIALEMAALLESRGVTDIRVYLLDTVLREEDTDLQQLFKKAAASSNGIIRDKPQMENIYVQEELNTLEDQLSEQAISQRLSAAKIILLKAMLVDERYQQEDILALYQGILQLPFNNIDRVAAADQIRVIPVQDKHHGNILEEEAAIYAAILEEE</sequence>
<dbReference type="Gene3D" id="3.30.300.30">
    <property type="match status" value="5"/>
</dbReference>
<dbReference type="SUPFAM" id="SSF52777">
    <property type="entry name" value="CoA-dependent acyltransferases"/>
    <property type="match status" value="18"/>
</dbReference>
<dbReference type="InterPro" id="IPR025110">
    <property type="entry name" value="AMP-bd_C"/>
</dbReference>
<dbReference type="InterPro" id="IPR001242">
    <property type="entry name" value="Condensation_dom"/>
</dbReference>
<feature type="domain" description="Carrier" evidence="5">
    <location>
        <begin position="994"/>
        <end position="1071"/>
    </location>
</feature>
<feature type="domain" description="Carrier" evidence="5">
    <location>
        <begin position="2500"/>
        <end position="2577"/>
    </location>
</feature>
<dbReference type="InterPro" id="IPR020806">
    <property type="entry name" value="PKS_PP-bd"/>
</dbReference>
<dbReference type="Pfam" id="PF00668">
    <property type="entry name" value="Condensation"/>
    <property type="match status" value="9"/>
</dbReference>
<dbReference type="Pfam" id="PF13193">
    <property type="entry name" value="AMP-binding_C"/>
    <property type="match status" value="4"/>
</dbReference>
<name>A0ABT3IPB1_9BACT</name>
<dbReference type="Gene3D" id="3.30.559.10">
    <property type="entry name" value="Chloramphenicol acetyltransferase-like domain"/>
    <property type="match status" value="9"/>
</dbReference>
<dbReference type="CDD" id="cd12117">
    <property type="entry name" value="A_NRPS_Srf_like"/>
    <property type="match status" value="2"/>
</dbReference>
<evidence type="ECO:0000259" key="5">
    <source>
        <dbReference type="PROSITE" id="PS50075"/>
    </source>
</evidence>
<dbReference type="InterPro" id="IPR045851">
    <property type="entry name" value="AMP-bd_C_sf"/>
</dbReference>
<dbReference type="InterPro" id="IPR023213">
    <property type="entry name" value="CAT-like_dom_sf"/>
</dbReference>
<dbReference type="PANTHER" id="PTHR45527:SF1">
    <property type="entry name" value="FATTY ACID SYNTHASE"/>
    <property type="match status" value="1"/>
</dbReference>
<dbReference type="PROSITE" id="PS00012">
    <property type="entry name" value="PHOSPHOPANTETHEINE"/>
    <property type="match status" value="5"/>
</dbReference>
<feature type="domain" description="Carrier" evidence="5">
    <location>
        <begin position="5542"/>
        <end position="5619"/>
    </location>
</feature>
<dbReference type="Pfam" id="PF00501">
    <property type="entry name" value="AMP-binding"/>
    <property type="match status" value="5"/>
</dbReference>
<dbReference type="InterPro" id="IPR010071">
    <property type="entry name" value="AA_adenyl_dom"/>
</dbReference>
<comment type="caution">
    <text evidence="6">The sequence shown here is derived from an EMBL/GenBank/DDBJ whole genome shotgun (WGS) entry which is preliminary data.</text>
</comment>
<dbReference type="Gene3D" id="2.30.38.10">
    <property type="entry name" value="Luciferase, Domain 3"/>
    <property type="match status" value="5"/>
</dbReference>
<protein>
    <submittedName>
        <fullName evidence="6">Amino acid adenylation domain-containing protein</fullName>
    </submittedName>
</protein>
<keyword evidence="3" id="KW-0597">Phosphoprotein</keyword>
<comment type="cofactor">
    <cofactor evidence="1">
        <name>pantetheine 4'-phosphate</name>
        <dbReference type="ChEBI" id="CHEBI:47942"/>
    </cofactor>
</comment>
<dbReference type="Pfam" id="PF00975">
    <property type="entry name" value="Thioesterase"/>
    <property type="match status" value="1"/>
</dbReference>
<dbReference type="EMBL" id="JAPDNS010000002">
    <property type="protein sequence ID" value="MCW3485816.1"/>
    <property type="molecule type" value="Genomic_DNA"/>
</dbReference>
<evidence type="ECO:0000256" key="3">
    <source>
        <dbReference type="ARBA" id="ARBA00022553"/>
    </source>
</evidence>
<dbReference type="NCBIfam" id="NF003417">
    <property type="entry name" value="PRK04813.1"/>
    <property type="match status" value="5"/>
</dbReference>
<evidence type="ECO:0000256" key="4">
    <source>
        <dbReference type="ARBA" id="ARBA00022737"/>
    </source>
</evidence>
<dbReference type="InterPro" id="IPR000873">
    <property type="entry name" value="AMP-dep_synth/lig_dom"/>
</dbReference>
<reference evidence="6 7" key="1">
    <citation type="submission" date="2022-10" db="EMBL/GenBank/DDBJ databases">
        <title>Chitinophaga nivalis PC15 sp. nov., isolated from Pyeongchang county, South Korea.</title>
        <authorList>
            <person name="Trinh H.N."/>
        </authorList>
    </citation>
    <scope>NUCLEOTIDE SEQUENCE [LARGE SCALE GENOMIC DNA]</scope>
    <source>
        <strain evidence="6 7">PC14</strain>
    </source>
</reference>
<dbReference type="PANTHER" id="PTHR45527">
    <property type="entry name" value="NONRIBOSOMAL PEPTIDE SYNTHETASE"/>
    <property type="match status" value="1"/>
</dbReference>
<dbReference type="SMART" id="SM01294">
    <property type="entry name" value="PKS_PP_betabranch"/>
    <property type="match status" value="1"/>
</dbReference>
<evidence type="ECO:0000313" key="6">
    <source>
        <dbReference type="EMBL" id="MCW3485816.1"/>
    </source>
</evidence>
<dbReference type="InterPro" id="IPR006162">
    <property type="entry name" value="Ppantetheine_attach_site"/>
</dbReference>
<dbReference type="RefSeq" id="WP_264732629.1">
    <property type="nucleotide sequence ID" value="NZ_JAPDNR010000001.1"/>
</dbReference>
<evidence type="ECO:0000256" key="1">
    <source>
        <dbReference type="ARBA" id="ARBA00001957"/>
    </source>
</evidence>
<dbReference type="SUPFAM" id="SSF53474">
    <property type="entry name" value="alpha/beta-Hydrolases"/>
    <property type="match status" value="1"/>
</dbReference>
<keyword evidence="4" id="KW-0677">Repeat</keyword>
<dbReference type="Gene3D" id="1.10.1200.10">
    <property type="entry name" value="ACP-like"/>
    <property type="match status" value="4"/>
</dbReference>
<accession>A0ABT3IPB1</accession>
<dbReference type="InterPro" id="IPR029058">
    <property type="entry name" value="AB_hydrolase_fold"/>
</dbReference>
<dbReference type="PROSITE" id="PS50075">
    <property type="entry name" value="CARRIER"/>
    <property type="match status" value="5"/>
</dbReference>
<dbReference type="InterPro" id="IPR009081">
    <property type="entry name" value="PP-bd_ACP"/>
</dbReference>
<dbReference type="Gene3D" id="3.30.559.30">
    <property type="entry name" value="Nonribosomal peptide synthetase, condensation domain"/>
    <property type="match status" value="9"/>
</dbReference>
<dbReference type="SUPFAM" id="SSF56801">
    <property type="entry name" value="Acetyl-CoA synthetase-like"/>
    <property type="match status" value="5"/>
</dbReference>
<dbReference type="NCBIfam" id="TIGR01720">
    <property type="entry name" value="NRPS-para261"/>
    <property type="match status" value="2"/>
</dbReference>
<evidence type="ECO:0000313" key="7">
    <source>
        <dbReference type="Proteomes" id="UP001207742"/>
    </source>
</evidence>
<dbReference type="NCBIfam" id="TIGR01733">
    <property type="entry name" value="AA-adenyl-dom"/>
    <property type="match status" value="5"/>
</dbReference>
<dbReference type="SMART" id="SM00823">
    <property type="entry name" value="PKS_PP"/>
    <property type="match status" value="5"/>
</dbReference>
<dbReference type="Gene3D" id="3.40.50.980">
    <property type="match status" value="10"/>
</dbReference>
<dbReference type="Gene3D" id="3.40.50.1820">
    <property type="entry name" value="alpha/beta hydrolase"/>
    <property type="match status" value="1"/>
</dbReference>
<dbReference type="InterPro" id="IPR010060">
    <property type="entry name" value="NRPS_synth"/>
</dbReference>
<keyword evidence="7" id="KW-1185">Reference proteome</keyword>